<comment type="caution">
    <text evidence="17">The sequence shown here is derived from an EMBL/GenBank/DDBJ whole genome shotgun (WGS) entry which is preliminary data.</text>
</comment>
<evidence type="ECO:0000256" key="1">
    <source>
        <dbReference type="ARBA" id="ARBA00012552"/>
    </source>
</evidence>
<feature type="domain" description="Helicase C-terminal" evidence="15">
    <location>
        <begin position="243"/>
        <end position="404"/>
    </location>
</feature>
<evidence type="ECO:0000256" key="3">
    <source>
        <dbReference type="ARBA" id="ARBA00022741"/>
    </source>
</evidence>
<evidence type="ECO:0000313" key="17">
    <source>
        <dbReference type="EMBL" id="CAK6981694.1"/>
    </source>
</evidence>
<evidence type="ECO:0000256" key="8">
    <source>
        <dbReference type="ARBA" id="ARBA00022917"/>
    </source>
</evidence>
<dbReference type="PROSITE" id="PS00039">
    <property type="entry name" value="DEAD_ATP_HELICASE"/>
    <property type="match status" value="1"/>
</dbReference>
<dbReference type="Proteomes" id="UP001314229">
    <property type="component" value="Unassembled WGS sequence"/>
</dbReference>
<dbReference type="PANTHER" id="PTHR47958">
    <property type="entry name" value="ATP-DEPENDENT RNA HELICASE DBP3"/>
    <property type="match status" value="1"/>
</dbReference>
<dbReference type="InterPro" id="IPR000629">
    <property type="entry name" value="RNA-helicase_DEAD-box_CS"/>
</dbReference>
<feature type="domain" description="Helicase ATP-binding" evidence="14">
    <location>
        <begin position="61"/>
        <end position="232"/>
    </location>
</feature>
<feature type="region of interest" description="Disordered" evidence="13">
    <location>
        <begin position="1"/>
        <end position="20"/>
    </location>
</feature>
<comment type="catalytic activity">
    <reaction evidence="10">
        <text>ATP + H2O = ADP + phosphate + H(+)</text>
        <dbReference type="Rhea" id="RHEA:13065"/>
        <dbReference type="ChEBI" id="CHEBI:15377"/>
        <dbReference type="ChEBI" id="CHEBI:15378"/>
        <dbReference type="ChEBI" id="CHEBI:30616"/>
        <dbReference type="ChEBI" id="CHEBI:43474"/>
        <dbReference type="ChEBI" id="CHEBI:456216"/>
        <dbReference type="EC" id="3.6.4.13"/>
    </reaction>
</comment>
<evidence type="ECO:0000259" key="15">
    <source>
        <dbReference type="PROSITE" id="PS51194"/>
    </source>
</evidence>
<keyword evidence="6 12" id="KW-0067">ATP-binding</keyword>
<dbReference type="InterPro" id="IPR011545">
    <property type="entry name" value="DEAD/DEAH_box_helicase_dom"/>
</dbReference>
<dbReference type="InterPro" id="IPR014001">
    <property type="entry name" value="Helicase_ATP-bd"/>
</dbReference>
<dbReference type="Pfam" id="PF00271">
    <property type="entry name" value="Helicase_C"/>
    <property type="match status" value="1"/>
</dbReference>
<feature type="domain" description="DEAD-box RNA helicase Q" evidence="16">
    <location>
        <begin position="30"/>
        <end position="58"/>
    </location>
</feature>
<proteinExistence type="inferred from homology"/>
<feature type="compositionally biased region" description="Basic and acidic residues" evidence="13">
    <location>
        <begin position="1"/>
        <end position="11"/>
    </location>
</feature>
<evidence type="ECO:0000259" key="14">
    <source>
        <dbReference type="PROSITE" id="PS51192"/>
    </source>
</evidence>
<gene>
    <name evidence="17" type="ORF">FSCOSCO3_A014673</name>
</gene>
<evidence type="ECO:0000256" key="7">
    <source>
        <dbReference type="ARBA" id="ARBA00022884"/>
    </source>
</evidence>
<name>A0AAV1QFC4_SCOSC</name>
<dbReference type="GO" id="GO:0016787">
    <property type="term" value="F:hydrolase activity"/>
    <property type="evidence" value="ECO:0007669"/>
    <property type="project" value="UniProtKB-KW"/>
</dbReference>
<dbReference type="SMART" id="SM00490">
    <property type="entry name" value="HELICc"/>
    <property type="match status" value="1"/>
</dbReference>
<dbReference type="GO" id="GO:0003724">
    <property type="term" value="F:RNA helicase activity"/>
    <property type="evidence" value="ECO:0007669"/>
    <property type="project" value="UniProtKB-EC"/>
</dbReference>
<keyword evidence="5 12" id="KW-0347">Helicase</keyword>
<comment type="similarity">
    <text evidence="9">Belongs to the DEAD box helicase family. eIF4A subfamily.</text>
</comment>
<dbReference type="FunFam" id="3.40.50.300:FF:000031">
    <property type="entry name" value="Eukaryotic initiation factor 4A-III"/>
    <property type="match status" value="1"/>
</dbReference>
<dbReference type="SMART" id="SM00487">
    <property type="entry name" value="DEXDc"/>
    <property type="match status" value="1"/>
</dbReference>
<dbReference type="CDD" id="cd18046">
    <property type="entry name" value="DEADc_EIF4AII_EIF4AI_DDX2"/>
    <property type="match status" value="1"/>
</dbReference>
<dbReference type="InterPro" id="IPR001650">
    <property type="entry name" value="Helicase_C-like"/>
</dbReference>
<dbReference type="Gene3D" id="3.40.50.300">
    <property type="entry name" value="P-loop containing nucleotide triphosphate hydrolases"/>
    <property type="match status" value="2"/>
</dbReference>
<evidence type="ECO:0000256" key="9">
    <source>
        <dbReference type="ARBA" id="ARBA00024352"/>
    </source>
</evidence>
<dbReference type="PROSITE" id="PS51192">
    <property type="entry name" value="HELICASE_ATP_BIND_1"/>
    <property type="match status" value="1"/>
</dbReference>
<dbReference type="PROSITE" id="PS51195">
    <property type="entry name" value="Q_MOTIF"/>
    <property type="match status" value="1"/>
</dbReference>
<evidence type="ECO:0000256" key="6">
    <source>
        <dbReference type="ARBA" id="ARBA00022840"/>
    </source>
</evidence>
<evidence type="ECO:0000256" key="11">
    <source>
        <dbReference type="PROSITE-ProRule" id="PRU00552"/>
    </source>
</evidence>
<dbReference type="Pfam" id="PF00270">
    <property type="entry name" value="DEAD"/>
    <property type="match status" value="1"/>
</dbReference>
<keyword evidence="7" id="KW-0694">RNA-binding</keyword>
<dbReference type="InterPro" id="IPR044728">
    <property type="entry name" value="EIF4A_DEADc"/>
</dbReference>
<evidence type="ECO:0000256" key="12">
    <source>
        <dbReference type="RuleBase" id="RU000492"/>
    </source>
</evidence>
<evidence type="ECO:0000259" key="16">
    <source>
        <dbReference type="PROSITE" id="PS51195"/>
    </source>
</evidence>
<sequence length="404" mass="45867">MSAEYDNRDNGPEGMEPDGIIESNWNQITDSFDEMNLREALLRGIYAYGFEKPSAIQQRAIIPCIKGYDVIAQAQSGTGKTATFAISILQQIDVELKGTQALVLAPTRELAQQIQKVILALGDYMGASCYACIGGTSIRSEVQKLQAEAPHIVVGTPGRVFDMLTRKNLSSKYIKMFVLDEADEMLSRGFKDQIYEIFQKLLSSTQVVLLSATMPADVLEVTKKFMREPIRILVKKEELTLEGIRQFYINVEKEEWKLDTLCDLYETLTITQAVIFINTRRKVDWLTEKMQGRDFTVSALHGDMDQKERDLIMREFRSGSSRVLITTDLLARGIDVQQVSLVINYDLPTNRENYIHRIGRGGRFGRKGVAINMVTEDDKRTLRDIETFYNTTIEEMPMNVADLI</sequence>
<reference evidence="17 18" key="1">
    <citation type="submission" date="2024-01" db="EMBL/GenBank/DDBJ databases">
        <authorList>
            <person name="Alioto T."/>
            <person name="Alioto T."/>
            <person name="Gomez Garrido J."/>
        </authorList>
    </citation>
    <scope>NUCLEOTIDE SEQUENCE [LARGE SCALE GENOMIC DNA]</scope>
</reference>
<dbReference type="GO" id="GO:0003743">
    <property type="term" value="F:translation initiation factor activity"/>
    <property type="evidence" value="ECO:0007669"/>
    <property type="project" value="UniProtKB-KW"/>
</dbReference>
<dbReference type="GO" id="GO:0003723">
    <property type="term" value="F:RNA binding"/>
    <property type="evidence" value="ECO:0007669"/>
    <property type="project" value="UniProtKB-KW"/>
</dbReference>
<keyword evidence="3 12" id="KW-0547">Nucleotide-binding</keyword>
<evidence type="ECO:0000256" key="13">
    <source>
        <dbReference type="SAM" id="MobiDB-lite"/>
    </source>
</evidence>
<dbReference type="GO" id="GO:0005524">
    <property type="term" value="F:ATP binding"/>
    <property type="evidence" value="ECO:0007669"/>
    <property type="project" value="UniProtKB-KW"/>
</dbReference>
<evidence type="ECO:0000256" key="10">
    <source>
        <dbReference type="ARBA" id="ARBA00047984"/>
    </source>
</evidence>
<organism evidence="17 18">
    <name type="scientific">Scomber scombrus</name>
    <name type="common">Atlantic mackerel</name>
    <name type="synonym">Scomber vernalis</name>
    <dbReference type="NCBI Taxonomy" id="13677"/>
    <lineage>
        <taxon>Eukaryota</taxon>
        <taxon>Metazoa</taxon>
        <taxon>Chordata</taxon>
        <taxon>Craniata</taxon>
        <taxon>Vertebrata</taxon>
        <taxon>Euteleostomi</taxon>
        <taxon>Actinopterygii</taxon>
        <taxon>Neopterygii</taxon>
        <taxon>Teleostei</taxon>
        <taxon>Neoteleostei</taxon>
        <taxon>Acanthomorphata</taxon>
        <taxon>Pelagiaria</taxon>
        <taxon>Scombriformes</taxon>
        <taxon>Scombridae</taxon>
        <taxon>Scomber</taxon>
    </lineage>
</organism>
<protein>
    <recommendedName>
        <fullName evidence="1">RNA helicase</fullName>
        <ecNumber evidence="1">3.6.4.13</ecNumber>
    </recommendedName>
</protein>
<keyword evidence="2 17" id="KW-0396">Initiation factor</keyword>
<evidence type="ECO:0000256" key="2">
    <source>
        <dbReference type="ARBA" id="ARBA00022540"/>
    </source>
</evidence>
<dbReference type="EC" id="3.6.4.13" evidence="1"/>
<evidence type="ECO:0000256" key="4">
    <source>
        <dbReference type="ARBA" id="ARBA00022801"/>
    </source>
</evidence>
<dbReference type="AlphaFoldDB" id="A0AAV1QFC4"/>
<feature type="short sequence motif" description="Q motif" evidence="11">
    <location>
        <begin position="30"/>
        <end position="58"/>
    </location>
</feature>
<evidence type="ECO:0000256" key="5">
    <source>
        <dbReference type="ARBA" id="ARBA00022806"/>
    </source>
</evidence>
<dbReference type="InterPro" id="IPR014014">
    <property type="entry name" value="RNA_helicase_DEAD_Q_motif"/>
</dbReference>
<accession>A0AAV1QFC4</accession>
<dbReference type="InterPro" id="IPR027417">
    <property type="entry name" value="P-loop_NTPase"/>
</dbReference>
<dbReference type="SUPFAM" id="SSF52540">
    <property type="entry name" value="P-loop containing nucleoside triphosphate hydrolases"/>
    <property type="match status" value="1"/>
</dbReference>
<evidence type="ECO:0000313" key="18">
    <source>
        <dbReference type="Proteomes" id="UP001314229"/>
    </source>
</evidence>
<keyword evidence="4 12" id="KW-0378">Hydrolase</keyword>
<dbReference type="PROSITE" id="PS51194">
    <property type="entry name" value="HELICASE_CTER"/>
    <property type="match status" value="1"/>
</dbReference>
<dbReference type="CDD" id="cd18787">
    <property type="entry name" value="SF2_C_DEAD"/>
    <property type="match status" value="1"/>
</dbReference>
<keyword evidence="18" id="KW-1185">Reference proteome</keyword>
<dbReference type="EMBL" id="CAWUFR010000872">
    <property type="protein sequence ID" value="CAK6981694.1"/>
    <property type="molecule type" value="Genomic_DNA"/>
</dbReference>
<keyword evidence="8" id="KW-0648">Protein biosynthesis</keyword>
<dbReference type="FunFam" id="3.40.50.300:FF:000089">
    <property type="entry name" value="Eukaryotic initiation factor 4A-II"/>
    <property type="match status" value="1"/>
</dbReference>